<reference evidence="2 3" key="1">
    <citation type="submission" date="2019-03" db="EMBL/GenBank/DDBJ databases">
        <title>Genomic Encyclopedia of Type Strains, Phase IV (KMG-IV): sequencing the most valuable type-strain genomes for metagenomic binning, comparative biology and taxonomic classification.</title>
        <authorList>
            <person name="Goeker M."/>
        </authorList>
    </citation>
    <scope>NUCLEOTIDE SEQUENCE [LARGE SCALE GENOMIC DNA]</scope>
    <source>
        <strain evidence="2 3">DSM 45361</strain>
    </source>
</reference>
<evidence type="ECO:0000256" key="1">
    <source>
        <dbReference type="SAM" id="MobiDB-lite"/>
    </source>
</evidence>
<dbReference type="OrthoDB" id="3696327at2"/>
<accession>A0A4R6SNI7</accession>
<dbReference type="RefSeq" id="WP_133848232.1">
    <property type="nucleotide sequence ID" value="NZ_SNXZ01000001.1"/>
</dbReference>
<dbReference type="EMBL" id="SNXZ01000001">
    <property type="protein sequence ID" value="TDQ05491.1"/>
    <property type="molecule type" value="Genomic_DNA"/>
</dbReference>
<protein>
    <recommendedName>
        <fullName evidence="4">Excreted virulence factor EspC (Type VII ESX diderm)</fullName>
    </recommendedName>
</protein>
<comment type="caution">
    <text evidence="2">The sequence shown here is derived from an EMBL/GenBank/DDBJ whole genome shotgun (WGS) entry which is preliminary data.</text>
</comment>
<evidence type="ECO:0008006" key="4">
    <source>
        <dbReference type="Google" id="ProtNLM"/>
    </source>
</evidence>
<dbReference type="Proteomes" id="UP000295444">
    <property type="component" value="Unassembled WGS sequence"/>
</dbReference>
<keyword evidence="3" id="KW-1185">Reference proteome</keyword>
<evidence type="ECO:0000313" key="3">
    <source>
        <dbReference type="Proteomes" id="UP000295444"/>
    </source>
</evidence>
<feature type="region of interest" description="Disordered" evidence="1">
    <location>
        <begin position="1"/>
        <end position="38"/>
    </location>
</feature>
<sequence length="154" mass="16634">MRIDSKAEAERVWRQQHHGSHKPQYDKPTMAHADHTDKNISGVGMDGIEVTPEDLIQADKDLAAAQAELLDHIERAKQLHGPLGDGHGPVAKNMAATFLDRAGAQSGGVKAALWNYHNELGNVRAAIAQTLSTYESVDSGVAEYLSRQSSEGQA</sequence>
<organism evidence="2 3">
    <name type="scientific">Labedaea rhizosphaerae</name>
    <dbReference type="NCBI Taxonomy" id="598644"/>
    <lineage>
        <taxon>Bacteria</taxon>
        <taxon>Bacillati</taxon>
        <taxon>Actinomycetota</taxon>
        <taxon>Actinomycetes</taxon>
        <taxon>Pseudonocardiales</taxon>
        <taxon>Pseudonocardiaceae</taxon>
        <taxon>Labedaea</taxon>
    </lineage>
</organism>
<proteinExistence type="predicted"/>
<name>A0A4R6SNI7_LABRH</name>
<dbReference type="AlphaFoldDB" id="A0A4R6SNI7"/>
<gene>
    <name evidence="2" type="ORF">EV186_1011462</name>
</gene>
<feature type="compositionally biased region" description="Basic and acidic residues" evidence="1">
    <location>
        <begin position="1"/>
        <end position="13"/>
    </location>
</feature>
<evidence type="ECO:0000313" key="2">
    <source>
        <dbReference type="EMBL" id="TDQ05491.1"/>
    </source>
</evidence>